<keyword evidence="6" id="KW-1185">Reference proteome</keyword>
<dbReference type="EMBL" id="JADCKC010000002">
    <property type="protein sequence ID" value="MBE5037973.1"/>
    <property type="molecule type" value="Genomic_DNA"/>
</dbReference>
<dbReference type="InterPro" id="IPR050288">
    <property type="entry name" value="Cellulose_deg_GH3"/>
</dbReference>
<dbReference type="InterPro" id="IPR002772">
    <property type="entry name" value="Glyco_hydro_3_C"/>
</dbReference>
<dbReference type="InterPro" id="IPR001764">
    <property type="entry name" value="Glyco_hydro_3_N"/>
</dbReference>
<proteinExistence type="inferred from homology"/>
<dbReference type="SUPFAM" id="SSF52279">
    <property type="entry name" value="Beta-D-glucan exohydrolase, C-terminal domain"/>
    <property type="match status" value="1"/>
</dbReference>
<evidence type="ECO:0000313" key="6">
    <source>
        <dbReference type="Proteomes" id="UP000768567"/>
    </source>
</evidence>
<accession>A0ABR9R4A2</accession>
<comment type="similarity">
    <text evidence="1">Belongs to the glycosyl hydrolase 3 family.</text>
</comment>
<dbReference type="Proteomes" id="UP000768567">
    <property type="component" value="Unassembled WGS sequence"/>
</dbReference>
<dbReference type="PANTHER" id="PTHR42715:SF10">
    <property type="entry name" value="BETA-GLUCOSIDASE"/>
    <property type="match status" value="1"/>
</dbReference>
<name>A0ABR9R4A2_9FIRM</name>
<comment type="caution">
    <text evidence="5">The sequence shown here is derived from an EMBL/GenBank/DDBJ whole genome shotgun (WGS) entry which is preliminary data.</text>
</comment>
<dbReference type="SMART" id="SM01217">
    <property type="entry name" value="Fn3_like"/>
    <property type="match status" value="1"/>
</dbReference>
<keyword evidence="3" id="KW-1133">Transmembrane helix</keyword>
<dbReference type="RefSeq" id="WP_193501713.1">
    <property type="nucleotide sequence ID" value="NZ_JADCKC010000002.1"/>
</dbReference>
<dbReference type="Pfam" id="PF01915">
    <property type="entry name" value="Glyco_hydro_3_C"/>
    <property type="match status" value="1"/>
</dbReference>
<dbReference type="InterPro" id="IPR036962">
    <property type="entry name" value="Glyco_hydro_3_N_sf"/>
</dbReference>
<dbReference type="SUPFAM" id="SSF51445">
    <property type="entry name" value="(Trans)glycosidases"/>
    <property type="match status" value="1"/>
</dbReference>
<evidence type="ECO:0000256" key="1">
    <source>
        <dbReference type="ARBA" id="ARBA00005336"/>
    </source>
</evidence>
<reference evidence="5 6" key="1">
    <citation type="submission" date="2020-10" db="EMBL/GenBank/DDBJ databases">
        <title>ChiBAC.</title>
        <authorList>
            <person name="Zenner C."/>
            <person name="Hitch T.C.A."/>
            <person name="Clavel T."/>
        </authorList>
    </citation>
    <scope>NUCLEOTIDE SEQUENCE [LARGE SCALE GENOMIC DNA]</scope>
    <source>
        <strain evidence="5 6">DSM 109015</strain>
    </source>
</reference>
<dbReference type="InterPro" id="IPR017853">
    <property type="entry name" value="GH"/>
</dbReference>
<keyword evidence="3" id="KW-0472">Membrane</keyword>
<protein>
    <submittedName>
        <fullName evidence="5">Glycoside hydrolase family 3 C-terminal domain-containing protein</fullName>
    </submittedName>
</protein>
<dbReference type="GO" id="GO:0016787">
    <property type="term" value="F:hydrolase activity"/>
    <property type="evidence" value="ECO:0007669"/>
    <property type="project" value="UniProtKB-KW"/>
</dbReference>
<dbReference type="InterPro" id="IPR013783">
    <property type="entry name" value="Ig-like_fold"/>
</dbReference>
<keyword evidence="3" id="KW-0812">Transmembrane</keyword>
<dbReference type="Gene3D" id="3.20.20.300">
    <property type="entry name" value="Glycoside hydrolase, family 3, N-terminal domain"/>
    <property type="match status" value="1"/>
</dbReference>
<evidence type="ECO:0000259" key="4">
    <source>
        <dbReference type="SMART" id="SM01217"/>
    </source>
</evidence>
<dbReference type="InterPro" id="IPR036881">
    <property type="entry name" value="Glyco_hydro_3_C_sf"/>
</dbReference>
<dbReference type="Pfam" id="PF00933">
    <property type="entry name" value="Glyco_hydro_3"/>
    <property type="match status" value="1"/>
</dbReference>
<feature type="transmembrane region" description="Helical" evidence="3">
    <location>
        <begin position="1020"/>
        <end position="1041"/>
    </location>
</feature>
<organism evidence="5 6">
    <name type="scientific">Gemmiger gallinarum</name>
    <dbReference type="NCBI Taxonomy" id="2779354"/>
    <lineage>
        <taxon>Bacteria</taxon>
        <taxon>Bacillati</taxon>
        <taxon>Bacillota</taxon>
        <taxon>Clostridia</taxon>
        <taxon>Eubacteriales</taxon>
        <taxon>Gemmiger</taxon>
    </lineage>
</organism>
<dbReference type="Gene3D" id="2.60.40.10">
    <property type="entry name" value="Immunoglobulins"/>
    <property type="match status" value="1"/>
</dbReference>
<feature type="domain" description="Fibronectin type III-like" evidence="4">
    <location>
        <begin position="454"/>
        <end position="532"/>
    </location>
</feature>
<keyword evidence="2 5" id="KW-0378">Hydrolase</keyword>
<dbReference type="Gene3D" id="3.40.50.1700">
    <property type="entry name" value="Glycoside hydrolase family 3 C-terminal domain"/>
    <property type="match status" value="1"/>
</dbReference>
<dbReference type="Pfam" id="PF14310">
    <property type="entry name" value="Fn3-like"/>
    <property type="match status" value="1"/>
</dbReference>
<sequence length="1050" mass="113401">MKTKTLHLVQKICTVALTLVFGFSYTGSVIAMQNVDAINSALGTSSFKTVVSEEAASQDSEYFKSEYEDLASLIDAGAKMTEEAMAEGAVLLKNDNNALPIASGSNVSVFGITSADPIYGGTGSGSVDTSKAVDYYTAFEAAGLTLNPTLKQNYSETWYVAPSGGDWMGNGAEPYDPTIHFRRYSAGWAGSGGIYIGGVPWDMVTSAAGDTFASYGDAAIYIIGRVGGEGSDLDMDSTVDGYEGDFLHLTQKEMDTLKGLKALKDQGVFKKVVMIINSASMLSADFISDEQYGIDACLWVGTLGQNGATAVGKLLTGEYVPSGKTTDTFWMSHDMNPVNVNYGYQEYLESDTYGITSKAGNMFVPEPTLNAYTVYQEGMYLGYRYTETRYEDAVLGAANVGDYNYSQVVAFPFGYGLSYTTFAYSNLSVSKTDDRTYTVSIDVTNTGSQYSGKESVQVYVSKPYGDYAKENQIQVPSVELVNFGKTQILAPGQTETLTIQVDEKYFTSYDVYGAGTYVLMPGDYYLTVAANSHQAVNNILAAKGADPARMVGTGDAAMTWKTTLALDTETYSVSDATGNEITNLFDYADINRYEGRGDNSVKYYDRADWAGTVSLDRENGRPTITATEQMAQDILKQCPVEYGIAIPADTAETAYPAYEMDSGLTLIDMMGVDYDDPQWDAFMDQLSWNETAKLVSNGYHMTAMVDSVGKPETSDENGPNGFNQTYNTQKEGLAYRTEVAAGNVNADGSLTENADPNGSKKTTAFPANGIIAATYNRDLAYRVGKIIGEDGIWSGMAGLYGIGANIHRSPYLGRTAEYYSECGTLTGMMAAAECQGIEEKGVHVYNKHCVVNDQETARHGVAVWISEQALREIYLRAFELPITEGGAYGTMASFARLGTMAGPSDGTLGQDFLRGECGMKGAIVTDMYTDMNGAQDNSPYFELAYGIYTGGCDIPDGSGHEGQFDAYRPDSDGTGDYATMAWQMRESAKRVCYATVNSNAMNGIAVGTEIVPSMPWWQQLLYGVVIGSGVLLVLCAAWIVVTATRKRKKA</sequence>
<dbReference type="PANTHER" id="PTHR42715">
    <property type="entry name" value="BETA-GLUCOSIDASE"/>
    <property type="match status" value="1"/>
</dbReference>
<gene>
    <name evidence="5" type="ORF">INF35_09270</name>
</gene>
<evidence type="ECO:0000313" key="5">
    <source>
        <dbReference type="EMBL" id="MBE5037973.1"/>
    </source>
</evidence>
<dbReference type="InterPro" id="IPR026891">
    <property type="entry name" value="Fn3-like"/>
</dbReference>
<evidence type="ECO:0000256" key="3">
    <source>
        <dbReference type="SAM" id="Phobius"/>
    </source>
</evidence>
<evidence type="ECO:0000256" key="2">
    <source>
        <dbReference type="ARBA" id="ARBA00022801"/>
    </source>
</evidence>